<evidence type="ECO:0000313" key="3">
    <source>
        <dbReference type="Proteomes" id="UP000285326"/>
    </source>
</evidence>
<dbReference type="EMBL" id="MCBS01019183">
    <property type="protein sequence ID" value="RKF80577.1"/>
    <property type="molecule type" value="Genomic_DNA"/>
</dbReference>
<sequence>MAMENAAMYKALKAESLSVKKELENFREENVPCGIDKFKDMVSGAPQKTTDSSRKNCSQKSEIWSASSSTQLPEHQSIANDLPKKPENINRPGFKAD</sequence>
<feature type="compositionally biased region" description="Basic and acidic residues" evidence="1">
    <location>
        <begin position="82"/>
        <end position="97"/>
    </location>
</feature>
<protein>
    <submittedName>
        <fullName evidence="2">Uncharacterized protein</fullName>
    </submittedName>
</protein>
<reference evidence="2 3" key="1">
    <citation type="journal article" date="2018" name="BMC Genomics">
        <title>Comparative genome analyses reveal sequence features reflecting distinct modes of host-adaptation between dicot and monocot powdery mildew.</title>
        <authorList>
            <person name="Wu Y."/>
            <person name="Ma X."/>
            <person name="Pan Z."/>
            <person name="Kale S.D."/>
            <person name="Song Y."/>
            <person name="King H."/>
            <person name="Zhang Q."/>
            <person name="Presley C."/>
            <person name="Deng X."/>
            <person name="Wei C.I."/>
            <person name="Xiao S."/>
        </authorList>
    </citation>
    <scope>NUCLEOTIDE SEQUENCE [LARGE SCALE GENOMIC DNA]</scope>
    <source>
        <strain evidence="2">UMSG1</strain>
    </source>
</reference>
<proteinExistence type="predicted"/>
<gene>
    <name evidence="2" type="ORF">GcM1_191006</name>
</gene>
<organism evidence="2 3">
    <name type="scientific">Golovinomyces cichoracearum</name>
    <dbReference type="NCBI Taxonomy" id="62708"/>
    <lineage>
        <taxon>Eukaryota</taxon>
        <taxon>Fungi</taxon>
        <taxon>Dikarya</taxon>
        <taxon>Ascomycota</taxon>
        <taxon>Pezizomycotina</taxon>
        <taxon>Leotiomycetes</taxon>
        <taxon>Erysiphales</taxon>
        <taxon>Erysiphaceae</taxon>
        <taxon>Golovinomyces</taxon>
    </lineage>
</organism>
<evidence type="ECO:0000256" key="1">
    <source>
        <dbReference type="SAM" id="MobiDB-lite"/>
    </source>
</evidence>
<feature type="region of interest" description="Disordered" evidence="1">
    <location>
        <begin position="41"/>
        <end position="97"/>
    </location>
</feature>
<comment type="caution">
    <text evidence="2">The sequence shown here is derived from an EMBL/GenBank/DDBJ whole genome shotgun (WGS) entry which is preliminary data.</text>
</comment>
<dbReference type="Proteomes" id="UP000285326">
    <property type="component" value="Unassembled WGS sequence"/>
</dbReference>
<evidence type="ECO:0000313" key="2">
    <source>
        <dbReference type="EMBL" id="RKF80577.1"/>
    </source>
</evidence>
<feature type="compositionally biased region" description="Polar residues" evidence="1">
    <location>
        <begin position="46"/>
        <end position="79"/>
    </location>
</feature>
<accession>A0A420J185</accession>
<dbReference type="AlphaFoldDB" id="A0A420J185"/>
<name>A0A420J185_9PEZI</name>
<feature type="non-terminal residue" evidence="2">
    <location>
        <position position="97"/>
    </location>
</feature>